<dbReference type="SMART" id="SM00382">
    <property type="entry name" value="AAA"/>
    <property type="match status" value="1"/>
</dbReference>
<evidence type="ECO:0000313" key="5">
    <source>
        <dbReference type="EMBL" id="PAV23157.1"/>
    </source>
</evidence>
<dbReference type="InterPro" id="IPR019775">
    <property type="entry name" value="WD40_repeat_CS"/>
</dbReference>
<protein>
    <submittedName>
        <fullName evidence="5">Nucleotide-binding-oligomerization-domain like receptor</fullName>
    </submittedName>
</protein>
<dbReference type="InterPro" id="IPR027417">
    <property type="entry name" value="P-loop_NTPase"/>
</dbReference>
<feature type="repeat" description="WD" evidence="3">
    <location>
        <begin position="664"/>
        <end position="705"/>
    </location>
</feature>
<dbReference type="STRING" id="2282107.A0A286UUA2"/>
<dbReference type="PRINTS" id="PR00320">
    <property type="entry name" value="GPROTEINBRPT"/>
</dbReference>
<dbReference type="InterPro" id="IPR056884">
    <property type="entry name" value="NPHP3-like_N"/>
</dbReference>
<comment type="caution">
    <text evidence="5">The sequence shown here is derived from an EMBL/GenBank/DDBJ whole genome shotgun (WGS) entry which is preliminary data.</text>
</comment>
<dbReference type="InterPro" id="IPR007111">
    <property type="entry name" value="NACHT_NTPase"/>
</dbReference>
<gene>
    <name evidence="5" type="ORF">PNOK_0022500</name>
</gene>
<dbReference type="CDD" id="cd00200">
    <property type="entry name" value="WD40"/>
    <property type="match status" value="1"/>
</dbReference>
<sequence length="1185" mass="132483">MYPNVLLLVGEAGIGKSTIATTVAGEYQKRGQLGCHMSFLRGRSHPGNVIQTIAYSLAVYSQPIAESLVGQLKKNDNLLLSNLRTKFDILLGEPLYTAANKTPEHILIVLDALDECGTPESRRDLIRVLRDDLPSLPPNFRFIITSRPEKDILTFTSLHSPSIRILDLDNRMDESRLNVFTFIKHELEGLKSSETLRISQGYPWDEGLQRLADTADGLFIWASTAIRFICEEKGFKRLELLKKLVDNGKAVDLNELYATILENALEWDSEAKGAFVSVFSFILFGKSPLSDGDINGILGIDTVPDILMHLRSLVVHEPGNPITIRHASFYDFLVSSKGRPWFVDPEVQRAYIVSRCLERMGHLLKHNICDIPSSSVLNADVPDVDNRVTRCIPPFLKYMCCNWAHHIQDVSYSQDLCSRLRSFVYNQLLFWFEVLSLTNTFNHHVGPALVFAIQWVGNNDRELSSFLKDAYRQASVYSEPISKSVLQIYSSLLALTKEESPMSIHYAKYAKSEIRVEYIGRKPRDECIETIDLGEDNHNVLTLSFSPDGTQILSHLERGVYVWDATGGKLISGPLLTEDDVFSAAFLPDGRSIIVDSGNGIIKKWDVLTNCLISERVMNDFEVDSAWAVSVAFSLDRNSVAFGYNQGRIRVWNADTGEQYGGWLEGHTDYVNCLSFSPDGKYLASGSYDTTIVIWDMDKRGALTRPLRKHTQRVTAVDFSSCGANVVSGSSDETILVSNIFTGEMLREIACKSEVYSVRYSHNGLFILAGGKKWMSMWHAADDRVAPKVFQVNRDIEQVSFSSDSSRIVSVSGNRGFYTDNRLIEIWDASWSVEETQPAFEKIPISSISLSPGGKYIVSGSYKRSIYLWNVLTGEPVKKLRFSECGVLSVAFSPINEQLIAFGLRNGIVQVWDVTNDEPITIGNHADEASSIAFSPSDGKHVASGSCDKTIRIWKVEGGKSVVGPLIGHEHSVRTVAYSPDGTRLVSGSTDKTIRIWNSETGDLLSILNGHSDSVNSVAYSFDGSRIVSGSEDNTILVWNARTGQLVCGPIKGHDNWVDSVCFSPDGKRILSGSGDQTARVWDAITGNPLFPPFTGHAHFTTSVCFFPDGRHFVTGSLDSAIRIWSLDELPIDSYWELRNDNWVVGENGKRMMWIPRDLHRYLCHHRNIRVFNRSFHLKLHLDTE</sequence>
<dbReference type="InterPro" id="IPR001680">
    <property type="entry name" value="WD40_rpt"/>
</dbReference>
<feature type="repeat" description="WD" evidence="3">
    <location>
        <begin position="845"/>
        <end position="879"/>
    </location>
</feature>
<dbReference type="AlphaFoldDB" id="A0A286UUA2"/>
<feature type="domain" description="NACHT" evidence="4">
    <location>
        <begin position="4"/>
        <end position="148"/>
    </location>
</feature>
<feature type="repeat" description="WD" evidence="3">
    <location>
        <begin position="922"/>
        <end position="964"/>
    </location>
</feature>
<dbReference type="InterPro" id="IPR015943">
    <property type="entry name" value="WD40/YVTN_repeat-like_dom_sf"/>
</dbReference>
<dbReference type="PANTHER" id="PTHR44129">
    <property type="entry name" value="WD REPEAT-CONTAINING PROTEIN POP1"/>
    <property type="match status" value="1"/>
</dbReference>
<keyword evidence="6" id="KW-1185">Reference proteome</keyword>
<dbReference type="PROSITE" id="PS50082">
    <property type="entry name" value="WD_REPEATS_2"/>
    <property type="match status" value="8"/>
</dbReference>
<dbReference type="PROSITE" id="PS50294">
    <property type="entry name" value="WD_REPEATS_REGION"/>
    <property type="match status" value="6"/>
</dbReference>
<dbReference type="InterPro" id="IPR020472">
    <property type="entry name" value="WD40_PAC1"/>
</dbReference>
<reference evidence="5 6" key="1">
    <citation type="journal article" date="2017" name="Mol. Ecol.">
        <title>Comparative and population genomic landscape of Phellinus noxius: A hypervariable fungus causing root rot in trees.</title>
        <authorList>
            <person name="Chung C.L."/>
            <person name="Lee T.J."/>
            <person name="Akiba M."/>
            <person name="Lee H.H."/>
            <person name="Kuo T.H."/>
            <person name="Liu D."/>
            <person name="Ke H.M."/>
            <person name="Yokoi T."/>
            <person name="Roa M.B."/>
            <person name="Lu M.J."/>
            <person name="Chang Y.Y."/>
            <person name="Ann P.J."/>
            <person name="Tsai J.N."/>
            <person name="Chen C.Y."/>
            <person name="Tzean S.S."/>
            <person name="Ota Y."/>
            <person name="Hattori T."/>
            <person name="Sahashi N."/>
            <person name="Liou R.F."/>
            <person name="Kikuchi T."/>
            <person name="Tsai I.J."/>
        </authorList>
    </citation>
    <scope>NUCLEOTIDE SEQUENCE [LARGE SCALE GENOMIC DNA]</scope>
    <source>
        <strain evidence="5 6">FFPRI411160</strain>
    </source>
</reference>
<organism evidence="5 6">
    <name type="scientific">Pyrrhoderma noxium</name>
    <dbReference type="NCBI Taxonomy" id="2282107"/>
    <lineage>
        <taxon>Eukaryota</taxon>
        <taxon>Fungi</taxon>
        <taxon>Dikarya</taxon>
        <taxon>Basidiomycota</taxon>
        <taxon>Agaricomycotina</taxon>
        <taxon>Agaricomycetes</taxon>
        <taxon>Hymenochaetales</taxon>
        <taxon>Hymenochaetaceae</taxon>
        <taxon>Pyrrhoderma</taxon>
    </lineage>
</organism>
<feature type="repeat" description="WD" evidence="3">
    <location>
        <begin position="1051"/>
        <end position="1092"/>
    </location>
</feature>
<dbReference type="InParanoid" id="A0A286UUA2"/>
<feature type="repeat" description="WD" evidence="3">
    <location>
        <begin position="707"/>
        <end position="748"/>
    </location>
</feature>
<dbReference type="SMART" id="SM00320">
    <property type="entry name" value="WD40"/>
    <property type="match status" value="14"/>
</dbReference>
<keyword evidence="5" id="KW-0675">Receptor</keyword>
<proteinExistence type="predicted"/>
<dbReference type="InterPro" id="IPR050349">
    <property type="entry name" value="WD_LIS1/nudF_dynein_reg"/>
</dbReference>
<keyword evidence="1 3" id="KW-0853">WD repeat</keyword>
<dbReference type="EMBL" id="NBII01000001">
    <property type="protein sequence ID" value="PAV23157.1"/>
    <property type="molecule type" value="Genomic_DNA"/>
</dbReference>
<dbReference type="SUPFAM" id="SSF50978">
    <property type="entry name" value="WD40 repeat-like"/>
    <property type="match status" value="2"/>
</dbReference>
<accession>A0A286UUA2</accession>
<dbReference type="PROSITE" id="PS00678">
    <property type="entry name" value="WD_REPEATS_1"/>
    <property type="match status" value="3"/>
</dbReference>
<dbReference type="SUPFAM" id="SSF52540">
    <property type="entry name" value="P-loop containing nucleoside triphosphate hydrolases"/>
    <property type="match status" value="1"/>
</dbReference>
<evidence type="ECO:0000313" key="6">
    <source>
        <dbReference type="Proteomes" id="UP000217199"/>
    </source>
</evidence>
<dbReference type="Gene3D" id="3.40.50.300">
    <property type="entry name" value="P-loop containing nucleotide triphosphate hydrolases"/>
    <property type="match status" value="1"/>
</dbReference>
<dbReference type="Pfam" id="PF00400">
    <property type="entry name" value="WD40"/>
    <property type="match status" value="8"/>
</dbReference>
<evidence type="ECO:0000256" key="1">
    <source>
        <dbReference type="ARBA" id="ARBA00022574"/>
    </source>
</evidence>
<dbReference type="Pfam" id="PF24883">
    <property type="entry name" value="NPHP3_N"/>
    <property type="match status" value="1"/>
</dbReference>
<dbReference type="InterPro" id="IPR036322">
    <property type="entry name" value="WD40_repeat_dom_sf"/>
</dbReference>
<dbReference type="InterPro" id="IPR003593">
    <property type="entry name" value="AAA+_ATPase"/>
</dbReference>
<feature type="repeat" description="WD" evidence="3">
    <location>
        <begin position="966"/>
        <end position="1007"/>
    </location>
</feature>
<feature type="repeat" description="WD" evidence="3">
    <location>
        <begin position="1008"/>
        <end position="1049"/>
    </location>
</feature>
<dbReference type="Proteomes" id="UP000217199">
    <property type="component" value="Unassembled WGS sequence"/>
</dbReference>
<dbReference type="PROSITE" id="PS50837">
    <property type="entry name" value="NACHT"/>
    <property type="match status" value="1"/>
</dbReference>
<dbReference type="Gene3D" id="2.130.10.10">
    <property type="entry name" value="YVTN repeat-like/Quinoprotein amine dehydrogenase"/>
    <property type="match status" value="4"/>
</dbReference>
<evidence type="ECO:0000256" key="2">
    <source>
        <dbReference type="ARBA" id="ARBA00022737"/>
    </source>
</evidence>
<feature type="repeat" description="WD" evidence="3">
    <location>
        <begin position="1094"/>
        <end position="1128"/>
    </location>
</feature>
<evidence type="ECO:0000259" key="4">
    <source>
        <dbReference type="PROSITE" id="PS50837"/>
    </source>
</evidence>
<name>A0A286UUA2_9AGAM</name>
<keyword evidence="2" id="KW-0677">Repeat</keyword>
<evidence type="ECO:0000256" key="3">
    <source>
        <dbReference type="PROSITE-ProRule" id="PRU00221"/>
    </source>
</evidence>